<dbReference type="EMBL" id="JASCZI010242362">
    <property type="protein sequence ID" value="MED6210798.1"/>
    <property type="molecule type" value="Genomic_DNA"/>
</dbReference>
<evidence type="ECO:0000313" key="2">
    <source>
        <dbReference type="EMBL" id="MED6210798.1"/>
    </source>
</evidence>
<dbReference type="Proteomes" id="UP001341840">
    <property type="component" value="Unassembled WGS sequence"/>
</dbReference>
<proteinExistence type="predicted"/>
<feature type="compositionally biased region" description="Polar residues" evidence="1">
    <location>
        <begin position="258"/>
        <end position="276"/>
    </location>
</feature>
<feature type="region of interest" description="Disordered" evidence="1">
    <location>
        <begin position="103"/>
        <end position="165"/>
    </location>
</feature>
<sequence length="503" mass="54900">MAPPWRAIEPAWRQFGGEQPVPMAPVNLDGFLGATARGDDKQWPDELAYWYGFCRNRLSRDHQIKIVPTRHPGWPSREYTDWWAVACRQRFLTQDRLLQDPRGFQLPGDVPPAASQARDPILLPRDAPARGRRARMQRPDIRRREGGRDQDPGGDGPSTHDTDLDFFSGADIELAQFMEYGGGSGSGSWSQPGDGVPPSHRYGPPSDMYELFSCGEQTMEQIAHGYVAARAADDAVYRPSPPCSLTLTIPSRVRGFNTTSPPHSRSCTPHRSSNISCPRPIARRTNSLHRSRRILRLHGLNHITSPPSAITHHPRSPARRSANPGCQPAGTATSEGSPSAHLRHIIPSPPSAGSRGRPGLVRHAEPYRARCTARSLVSMGCVWTPTFGVPHLSAQTASLLGALNQVHLVPGAGGDRTTPLLASHARVRPYCGAIPLRPQALVRDGRELCPVNTKHEVHAVYGVHKLPPFDARGGAAGQGVSAWVVQRLEFPTVTGALPEPDTE</sequence>
<keyword evidence="3" id="KW-1185">Reference proteome</keyword>
<evidence type="ECO:0000313" key="3">
    <source>
        <dbReference type="Proteomes" id="UP001341840"/>
    </source>
</evidence>
<accession>A0ABU6YPG8</accession>
<evidence type="ECO:0000256" key="1">
    <source>
        <dbReference type="SAM" id="MobiDB-lite"/>
    </source>
</evidence>
<feature type="compositionally biased region" description="Basic and acidic residues" evidence="1">
    <location>
        <begin position="137"/>
        <end position="151"/>
    </location>
</feature>
<feature type="region of interest" description="Disordered" evidence="1">
    <location>
        <begin position="258"/>
        <end position="279"/>
    </location>
</feature>
<comment type="caution">
    <text evidence="2">The sequence shown here is derived from an EMBL/GenBank/DDBJ whole genome shotgun (WGS) entry which is preliminary data.</text>
</comment>
<feature type="region of interest" description="Disordered" evidence="1">
    <location>
        <begin position="182"/>
        <end position="204"/>
    </location>
</feature>
<protein>
    <submittedName>
        <fullName evidence="2">Uncharacterized protein</fullName>
    </submittedName>
</protein>
<gene>
    <name evidence="2" type="ORF">PIB30_067525</name>
</gene>
<name>A0ABU6YPG8_9FABA</name>
<organism evidence="2 3">
    <name type="scientific">Stylosanthes scabra</name>
    <dbReference type="NCBI Taxonomy" id="79078"/>
    <lineage>
        <taxon>Eukaryota</taxon>
        <taxon>Viridiplantae</taxon>
        <taxon>Streptophyta</taxon>
        <taxon>Embryophyta</taxon>
        <taxon>Tracheophyta</taxon>
        <taxon>Spermatophyta</taxon>
        <taxon>Magnoliopsida</taxon>
        <taxon>eudicotyledons</taxon>
        <taxon>Gunneridae</taxon>
        <taxon>Pentapetalae</taxon>
        <taxon>rosids</taxon>
        <taxon>fabids</taxon>
        <taxon>Fabales</taxon>
        <taxon>Fabaceae</taxon>
        <taxon>Papilionoideae</taxon>
        <taxon>50 kb inversion clade</taxon>
        <taxon>dalbergioids sensu lato</taxon>
        <taxon>Dalbergieae</taxon>
        <taxon>Pterocarpus clade</taxon>
        <taxon>Stylosanthes</taxon>
    </lineage>
</organism>
<feature type="region of interest" description="Disordered" evidence="1">
    <location>
        <begin position="303"/>
        <end position="360"/>
    </location>
</feature>
<reference evidence="2 3" key="1">
    <citation type="journal article" date="2023" name="Plants (Basel)">
        <title>Bridging the Gap: Combining Genomics and Transcriptomics Approaches to Understand Stylosanthes scabra, an Orphan Legume from the Brazilian Caatinga.</title>
        <authorList>
            <person name="Ferreira-Neto J.R.C."/>
            <person name="da Silva M.D."/>
            <person name="Binneck E."/>
            <person name="de Melo N.F."/>
            <person name="da Silva R.H."/>
            <person name="de Melo A.L.T.M."/>
            <person name="Pandolfi V."/>
            <person name="Bustamante F.O."/>
            <person name="Brasileiro-Vidal A.C."/>
            <person name="Benko-Iseppon A.M."/>
        </authorList>
    </citation>
    <scope>NUCLEOTIDE SEQUENCE [LARGE SCALE GENOMIC DNA]</scope>
    <source>
        <tissue evidence="2">Leaves</tissue>
    </source>
</reference>